<feature type="transmembrane region" description="Helical" evidence="7">
    <location>
        <begin position="111"/>
        <end position="135"/>
    </location>
</feature>
<evidence type="ECO:0000313" key="9">
    <source>
        <dbReference type="EMBL" id="EFC95673.1"/>
    </source>
</evidence>
<protein>
    <submittedName>
        <fullName evidence="9">ABC transporter, permease protein</fullName>
    </submittedName>
</protein>
<keyword evidence="5 7" id="KW-1133">Transmembrane helix</keyword>
<keyword evidence="2 7" id="KW-0813">Transport</keyword>
<dbReference type="PANTHER" id="PTHR43744:SF9">
    <property type="entry name" value="POLYGALACTURONAN_RHAMNOGALACTURONAN TRANSPORT SYSTEM PERMEASE PROTEIN YTCP"/>
    <property type="match status" value="1"/>
</dbReference>
<feature type="transmembrane region" description="Helical" evidence="7">
    <location>
        <begin position="183"/>
        <end position="205"/>
    </location>
</feature>
<evidence type="ECO:0000256" key="7">
    <source>
        <dbReference type="RuleBase" id="RU363032"/>
    </source>
</evidence>
<gene>
    <name evidence="9" type="ORF">CLOSTHATH_06137</name>
</gene>
<sequence length="294" mass="32999">MVEDKSLGAKVFHVINTLVMALVVIITLYPLLYVVALSLSSAEYVQAGMVNLVPKGFNTEAYKQVFGDKFFWKSYGNTILYTVLGTAINLLLTTTFAFCLSRKELVFRKPLTVLIVFTMFFSGGIIPSFILIRSLNLYNTLWAVVLPGAINTYNMIIVRTFMQGLPEEIFESARIDGAHDIHLFTKIVIPLSKPALATIGLYYAVDHWNAYFYPMLYLKDKGKYPLQVLLKEMLVEQDFSSMSQSAAEVMGNMQPTTDMLMGASIVIALIPILCIYPFIQRYFVQGIMIGSLKG</sequence>
<evidence type="ECO:0000256" key="3">
    <source>
        <dbReference type="ARBA" id="ARBA00022475"/>
    </source>
</evidence>
<dbReference type="PANTHER" id="PTHR43744">
    <property type="entry name" value="ABC TRANSPORTER PERMEASE PROTEIN MG189-RELATED-RELATED"/>
    <property type="match status" value="1"/>
</dbReference>
<keyword evidence="3" id="KW-1003">Cell membrane</keyword>
<comment type="similarity">
    <text evidence="7">Belongs to the binding-protein-dependent transport system permease family.</text>
</comment>
<feature type="domain" description="ABC transmembrane type-1" evidence="8">
    <location>
        <begin position="75"/>
        <end position="278"/>
    </location>
</feature>
<dbReference type="HOGENOM" id="CLU_016047_1_0_9"/>
<accession>D3AR81</accession>
<evidence type="ECO:0000256" key="6">
    <source>
        <dbReference type="ARBA" id="ARBA00023136"/>
    </source>
</evidence>
<dbReference type="Proteomes" id="UP000004968">
    <property type="component" value="Unassembled WGS sequence"/>
</dbReference>
<dbReference type="GO" id="GO:0005886">
    <property type="term" value="C:plasma membrane"/>
    <property type="evidence" value="ECO:0007669"/>
    <property type="project" value="UniProtKB-SubCell"/>
</dbReference>
<evidence type="ECO:0000256" key="1">
    <source>
        <dbReference type="ARBA" id="ARBA00004651"/>
    </source>
</evidence>
<dbReference type="AlphaFoldDB" id="D3AR81"/>
<feature type="transmembrane region" description="Helical" evidence="7">
    <location>
        <begin position="259"/>
        <end position="279"/>
    </location>
</feature>
<dbReference type="PROSITE" id="PS50928">
    <property type="entry name" value="ABC_TM1"/>
    <property type="match status" value="1"/>
</dbReference>
<dbReference type="InterPro" id="IPR035906">
    <property type="entry name" value="MetI-like_sf"/>
</dbReference>
<keyword evidence="4 7" id="KW-0812">Transmembrane</keyword>
<comment type="caution">
    <text evidence="9">The sequence shown here is derived from an EMBL/GenBank/DDBJ whole genome shotgun (WGS) entry which is preliminary data.</text>
</comment>
<dbReference type="SUPFAM" id="SSF161098">
    <property type="entry name" value="MetI-like"/>
    <property type="match status" value="1"/>
</dbReference>
<evidence type="ECO:0000259" key="8">
    <source>
        <dbReference type="PROSITE" id="PS50928"/>
    </source>
</evidence>
<evidence type="ECO:0000256" key="4">
    <source>
        <dbReference type="ARBA" id="ARBA00022692"/>
    </source>
</evidence>
<dbReference type="InterPro" id="IPR000515">
    <property type="entry name" value="MetI-like"/>
</dbReference>
<dbReference type="Pfam" id="PF00528">
    <property type="entry name" value="BPD_transp_1"/>
    <property type="match status" value="1"/>
</dbReference>
<evidence type="ECO:0000256" key="5">
    <source>
        <dbReference type="ARBA" id="ARBA00022989"/>
    </source>
</evidence>
<dbReference type="RefSeq" id="WP_006776551.1">
    <property type="nucleotide sequence ID" value="NZ_GG667808.1"/>
</dbReference>
<dbReference type="GeneID" id="93149207"/>
<organism evidence="9 10">
    <name type="scientific">Hungatella hathewayi DSM 13479</name>
    <dbReference type="NCBI Taxonomy" id="566550"/>
    <lineage>
        <taxon>Bacteria</taxon>
        <taxon>Bacillati</taxon>
        <taxon>Bacillota</taxon>
        <taxon>Clostridia</taxon>
        <taxon>Lachnospirales</taxon>
        <taxon>Lachnospiraceae</taxon>
        <taxon>Hungatella</taxon>
    </lineage>
</organism>
<proteinExistence type="inferred from homology"/>
<feature type="transmembrane region" description="Helical" evidence="7">
    <location>
        <begin position="12"/>
        <end position="36"/>
    </location>
</feature>
<name>D3AR81_9FIRM</name>
<dbReference type="Gene3D" id="1.10.3720.10">
    <property type="entry name" value="MetI-like"/>
    <property type="match status" value="1"/>
</dbReference>
<dbReference type="EMBL" id="ACIO01000698">
    <property type="protein sequence ID" value="EFC95673.1"/>
    <property type="molecule type" value="Genomic_DNA"/>
</dbReference>
<dbReference type="CDD" id="cd06261">
    <property type="entry name" value="TM_PBP2"/>
    <property type="match status" value="1"/>
</dbReference>
<feature type="transmembrane region" description="Helical" evidence="7">
    <location>
        <begin position="141"/>
        <end position="162"/>
    </location>
</feature>
<evidence type="ECO:0000256" key="2">
    <source>
        <dbReference type="ARBA" id="ARBA00022448"/>
    </source>
</evidence>
<dbReference type="GO" id="GO:0055085">
    <property type="term" value="P:transmembrane transport"/>
    <property type="evidence" value="ECO:0007669"/>
    <property type="project" value="InterPro"/>
</dbReference>
<evidence type="ECO:0000313" key="10">
    <source>
        <dbReference type="Proteomes" id="UP000004968"/>
    </source>
</evidence>
<reference evidence="9 10" key="1">
    <citation type="submission" date="2010-01" db="EMBL/GenBank/DDBJ databases">
        <authorList>
            <person name="Weinstock G."/>
            <person name="Sodergren E."/>
            <person name="Clifton S."/>
            <person name="Fulton L."/>
            <person name="Fulton B."/>
            <person name="Courtney L."/>
            <person name="Fronick C."/>
            <person name="Harrison M."/>
            <person name="Strong C."/>
            <person name="Farmer C."/>
            <person name="Delahaunty K."/>
            <person name="Markovic C."/>
            <person name="Hall O."/>
            <person name="Minx P."/>
            <person name="Tomlinson C."/>
            <person name="Mitreva M."/>
            <person name="Nelson J."/>
            <person name="Hou S."/>
            <person name="Wollam A."/>
            <person name="Pepin K.H."/>
            <person name="Johnson M."/>
            <person name="Bhonagiri V."/>
            <person name="Nash W.E."/>
            <person name="Warren W."/>
            <person name="Chinwalla A."/>
            <person name="Mardis E.R."/>
            <person name="Wilson R.K."/>
        </authorList>
    </citation>
    <scope>NUCLEOTIDE SEQUENCE [LARGE SCALE GENOMIC DNA]</scope>
    <source>
        <strain evidence="9 10">DSM 13479</strain>
    </source>
</reference>
<feature type="transmembrane region" description="Helical" evidence="7">
    <location>
        <begin position="79"/>
        <end position="99"/>
    </location>
</feature>
<comment type="subcellular location">
    <subcellularLocation>
        <location evidence="1 7">Cell membrane</location>
        <topology evidence="1 7">Multi-pass membrane protein</topology>
    </subcellularLocation>
</comment>
<keyword evidence="6 7" id="KW-0472">Membrane</keyword>